<name>A0ABX7P138_9BACT</name>
<evidence type="ECO:0000313" key="3">
    <source>
        <dbReference type="Proteomes" id="UP000662747"/>
    </source>
</evidence>
<gene>
    <name evidence="2" type="ORF">JY651_44375</name>
</gene>
<feature type="signal peptide" evidence="1">
    <location>
        <begin position="1"/>
        <end position="25"/>
    </location>
</feature>
<reference evidence="2 3" key="1">
    <citation type="submission" date="2021-02" db="EMBL/GenBank/DDBJ databases">
        <title>De Novo genome assembly of isolated myxobacteria.</title>
        <authorList>
            <person name="Stevens D.C."/>
        </authorList>
    </citation>
    <scope>NUCLEOTIDE SEQUENCE [LARGE SCALE GENOMIC DNA]</scope>
    <source>
        <strain evidence="3">SCPEA02</strain>
    </source>
</reference>
<accession>A0ABX7P138</accession>
<evidence type="ECO:0000313" key="2">
    <source>
        <dbReference type="EMBL" id="QSQ22103.1"/>
    </source>
</evidence>
<keyword evidence="1" id="KW-0732">Signal</keyword>
<organism evidence="2 3">
    <name type="scientific">Pyxidicoccus parkwayensis</name>
    <dbReference type="NCBI Taxonomy" id="2813578"/>
    <lineage>
        <taxon>Bacteria</taxon>
        <taxon>Pseudomonadati</taxon>
        <taxon>Myxococcota</taxon>
        <taxon>Myxococcia</taxon>
        <taxon>Myxococcales</taxon>
        <taxon>Cystobacterineae</taxon>
        <taxon>Myxococcaceae</taxon>
        <taxon>Pyxidicoccus</taxon>
    </lineage>
</organism>
<evidence type="ECO:0008006" key="4">
    <source>
        <dbReference type="Google" id="ProtNLM"/>
    </source>
</evidence>
<protein>
    <recommendedName>
        <fullName evidence="4">Lipoprotein</fullName>
    </recommendedName>
</protein>
<keyword evidence="3" id="KW-1185">Reference proteome</keyword>
<proteinExistence type="predicted"/>
<feature type="chain" id="PRO_5045108512" description="Lipoprotein" evidence="1">
    <location>
        <begin position="26"/>
        <end position="213"/>
    </location>
</feature>
<dbReference type="EMBL" id="CP071090">
    <property type="protein sequence ID" value="QSQ22103.1"/>
    <property type="molecule type" value="Genomic_DNA"/>
</dbReference>
<evidence type="ECO:0000256" key="1">
    <source>
        <dbReference type="SAM" id="SignalP"/>
    </source>
</evidence>
<dbReference type="Proteomes" id="UP000662747">
    <property type="component" value="Chromosome"/>
</dbReference>
<sequence length="213" mass="23032">MKNFSRKLLWTSLSAALLALTPACDKDDEPEADECGEPLYGGDATDEAWRAMVDAKSRATASAQSVTLESPTEGQQYVTTEAAPTWSWTSPIASLVPGSEPAGPASPVRAHKGRSVLAWLGNLILPSAEAHLPPFTGDLYWVEVTVPGRKCPVAMLTNNLEWQLDAATWDTLRGAVDKDLSIQVTSAYLVENRLREGPYKLATPRTVHMVGAR</sequence>
<dbReference type="RefSeq" id="WP_206723680.1">
    <property type="nucleotide sequence ID" value="NZ_CP071090.1"/>
</dbReference>